<dbReference type="EMBL" id="AP014704">
    <property type="protein sequence ID" value="BAQ45923.1"/>
    <property type="molecule type" value="Genomic_DNA"/>
</dbReference>
<dbReference type="SUPFAM" id="SSF47413">
    <property type="entry name" value="lambda repressor-like DNA-binding domains"/>
    <property type="match status" value="1"/>
</dbReference>
<dbReference type="CDD" id="cd00093">
    <property type="entry name" value="HTH_XRE"/>
    <property type="match status" value="1"/>
</dbReference>
<feature type="domain" description="HTH cro/C1-type" evidence="1">
    <location>
        <begin position="13"/>
        <end position="70"/>
    </location>
</feature>
<reference evidence="3" key="2">
    <citation type="submission" date="2015-01" db="EMBL/GenBank/DDBJ databases">
        <title>Complete genome sequence of Methylobacterium aquaticum strain 22A.</title>
        <authorList>
            <person name="Tani A."/>
            <person name="Ogura Y."/>
            <person name="Hayashi T."/>
        </authorList>
    </citation>
    <scope>NUCLEOTIDE SEQUENCE [LARGE SCALE GENOMIC DNA]</scope>
    <source>
        <strain evidence="3">MA-22A</strain>
    </source>
</reference>
<dbReference type="InterPro" id="IPR010982">
    <property type="entry name" value="Lambda_DNA-bd_dom_sf"/>
</dbReference>
<proteinExistence type="predicted"/>
<dbReference type="InterPro" id="IPR001387">
    <property type="entry name" value="Cro/C1-type_HTH"/>
</dbReference>
<accession>A0A0C6FBS7</accession>
<name>A0A0C6FBS7_9HYPH</name>
<evidence type="ECO:0000313" key="2">
    <source>
        <dbReference type="EMBL" id="BAQ45923.1"/>
    </source>
</evidence>
<dbReference type="PROSITE" id="PS50943">
    <property type="entry name" value="HTH_CROC1"/>
    <property type="match status" value="1"/>
</dbReference>
<dbReference type="SMART" id="SM00530">
    <property type="entry name" value="HTH_XRE"/>
    <property type="match status" value="1"/>
</dbReference>
<dbReference type="AlphaFoldDB" id="A0A0C6FBS7"/>
<reference evidence="2 3" key="1">
    <citation type="journal article" date="2015" name="Genome Announc.">
        <title>Complete Genome Sequence of Methylobacterium aquaticum Strain 22A, Isolated from Racomitrium japonicum Moss.</title>
        <authorList>
            <person name="Tani A."/>
            <person name="Ogura Y."/>
            <person name="Hayashi T."/>
            <person name="Kimbara K."/>
        </authorList>
    </citation>
    <scope>NUCLEOTIDE SEQUENCE [LARGE SCALE GENOMIC DNA]</scope>
    <source>
        <strain evidence="2 3">MA-22A</strain>
    </source>
</reference>
<dbReference type="STRING" id="270351.Maq22A_c13550"/>
<dbReference type="RefSeq" id="WP_060847167.1">
    <property type="nucleotide sequence ID" value="NZ_AP014704.1"/>
</dbReference>
<dbReference type="Gene3D" id="1.10.260.40">
    <property type="entry name" value="lambda repressor-like DNA-binding domains"/>
    <property type="match status" value="1"/>
</dbReference>
<sequence length="101" mass="11169">MSQIDLVELGQTIKEARKAAGLTQGQVAVMIGSSRTRVIAFENGYAPDMSINTVIHMLNAVGLDFRLSTFNHGCPTLDDLQAEQAEEDARNARRGLPWPRW</sequence>
<evidence type="ECO:0000313" key="3">
    <source>
        <dbReference type="Proteomes" id="UP000061432"/>
    </source>
</evidence>
<dbReference type="Proteomes" id="UP000061432">
    <property type="component" value="Chromosome"/>
</dbReference>
<protein>
    <submittedName>
        <fullName evidence="2">Predicted transcriptional regulators</fullName>
    </submittedName>
</protein>
<evidence type="ECO:0000259" key="1">
    <source>
        <dbReference type="PROSITE" id="PS50943"/>
    </source>
</evidence>
<dbReference type="GO" id="GO:0003677">
    <property type="term" value="F:DNA binding"/>
    <property type="evidence" value="ECO:0007669"/>
    <property type="project" value="InterPro"/>
</dbReference>
<dbReference type="PATRIC" id="fig|270351.10.peg.2613"/>
<gene>
    <name evidence="2" type="ORF">Maq22A_c13550</name>
</gene>
<organism evidence="2 3">
    <name type="scientific">Methylobacterium aquaticum</name>
    <dbReference type="NCBI Taxonomy" id="270351"/>
    <lineage>
        <taxon>Bacteria</taxon>
        <taxon>Pseudomonadati</taxon>
        <taxon>Pseudomonadota</taxon>
        <taxon>Alphaproteobacteria</taxon>
        <taxon>Hyphomicrobiales</taxon>
        <taxon>Methylobacteriaceae</taxon>
        <taxon>Methylobacterium</taxon>
    </lineage>
</organism>
<dbReference type="KEGG" id="maqu:Maq22A_c13550"/>
<dbReference type="Pfam" id="PF01381">
    <property type="entry name" value="HTH_3"/>
    <property type="match status" value="1"/>
</dbReference>